<reference evidence="12" key="2">
    <citation type="submission" date="2023-04" db="EMBL/GenBank/DDBJ databases">
        <authorList>
            <person name="Bruccoleri R.E."/>
            <person name="Oakeley E.J."/>
            <person name="Faust A.-M."/>
            <person name="Dessus-Babus S."/>
            <person name="Altorfer M."/>
            <person name="Burckhardt D."/>
            <person name="Oertli M."/>
            <person name="Naumann U."/>
            <person name="Petersen F."/>
            <person name="Wong J."/>
        </authorList>
    </citation>
    <scope>NUCLEOTIDE SEQUENCE</scope>
    <source>
        <strain evidence="12">GSM-AAB239-AS_SAM_17_03QT</strain>
        <tissue evidence="12">Leaf</tissue>
    </source>
</reference>
<sequence length="671" mass="77177">MACSGSRSDRFSDEVELEIHTGRPNRSFKNRVLSRVFSEDYESARVERRRRIFDPRGPLVHRWNRVLLAACLVSLFVDPLFFYLHGTAPRGDAHCIRISAPLEAALTAVRSVADAFYATQIFFRFRTAFVAPSSRVFGRGELVIDPSKIAARYLSRGFWLDFVAALPLTQFLIWVVIPNLDGSITTNTKNVLRFTIIFQYLPRMFLMFPLSSQIVKTSGVLTETNWAGAAFNLILYMLVSHIVGASWYLLSIERQEACWREACRLEMPQCQYRYLDCNSIDDSRNLWFRSSNLTELCKPRSGFYKFGIYADAVDSNLTSAPFFHKYLYCFWWGLKNLSSLGQNFETSMFAGENVFAIVVAILGLVLFGLLIGNMQSYLQSTVVRLEEWRNKRTDTEQWMKHRQLPLELKQCVRRYDQYKWVATQGVDEEALLRGLPLDLRRDIKRHLCIDLIRRVPLFDQMDGRMLDAICERLRPVLYTSDTCLIRELDQVSEMLFIIRGHLDSNTTNGGRTGFFNSCRIGPGDFCGEELLTWALDARSSTAATLPSSTRTVRAVTEVEAFALVAEDLQFVAAQFRRLHSKRIRDKFRFYSQHWRTWAACFIQAAWRRHRRKRLSVESSKPPDPAAGAAVFVGRLVGSMRQTSEHRAMDTVGIGKLLRKPTDPDFSEDEEN</sequence>
<evidence type="ECO:0000256" key="4">
    <source>
        <dbReference type="ARBA" id="ARBA00022692"/>
    </source>
</evidence>
<dbReference type="AlphaFoldDB" id="A0AAX6IM85"/>
<evidence type="ECO:0000256" key="8">
    <source>
        <dbReference type="ARBA" id="ARBA00023286"/>
    </source>
</evidence>
<evidence type="ECO:0000256" key="7">
    <source>
        <dbReference type="ARBA" id="ARBA00023136"/>
    </source>
</evidence>
<accession>A0AAX6IM85</accession>
<dbReference type="Gene3D" id="1.10.287.630">
    <property type="entry name" value="Helix hairpin bin"/>
    <property type="match status" value="1"/>
</dbReference>
<evidence type="ECO:0000256" key="3">
    <source>
        <dbReference type="ARBA" id="ARBA00022448"/>
    </source>
</evidence>
<keyword evidence="4 10" id="KW-0812">Transmembrane</keyword>
<dbReference type="PANTHER" id="PTHR45651:SF12">
    <property type="entry name" value="CYCLIC NUCLEOTIDE-GATED ION CHANNEL 15-RELATED"/>
    <property type="match status" value="1"/>
</dbReference>
<comment type="caution">
    <text evidence="12">The sequence shown here is derived from an EMBL/GenBank/DDBJ whole genome shotgun (WGS) entry which is preliminary data.</text>
</comment>
<dbReference type="InterPro" id="IPR018490">
    <property type="entry name" value="cNMP-bd_dom_sf"/>
</dbReference>
<evidence type="ECO:0000256" key="6">
    <source>
        <dbReference type="ARBA" id="ARBA00023065"/>
    </source>
</evidence>
<dbReference type="Gene3D" id="1.10.287.70">
    <property type="match status" value="1"/>
</dbReference>
<dbReference type="PROSITE" id="PS50042">
    <property type="entry name" value="CNMP_BINDING_3"/>
    <property type="match status" value="1"/>
</dbReference>
<feature type="transmembrane region" description="Helical" evidence="10">
    <location>
        <begin position="66"/>
        <end position="84"/>
    </location>
</feature>
<evidence type="ECO:0000256" key="9">
    <source>
        <dbReference type="ARBA" id="ARBA00023303"/>
    </source>
</evidence>
<keyword evidence="7 10" id="KW-0472">Membrane</keyword>
<feature type="domain" description="Cyclic nucleotide-binding" evidence="11">
    <location>
        <begin position="457"/>
        <end position="544"/>
    </location>
</feature>
<reference evidence="12" key="1">
    <citation type="journal article" date="2023" name="GigaByte">
        <title>Genome assembly of the bearded iris, Iris pallida Lam.</title>
        <authorList>
            <person name="Bruccoleri R.E."/>
            <person name="Oakeley E.J."/>
            <person name="Faust A.M.E."/>
            <person name="Altorfer M."/>
            <person name="Dessus-Babus S."/>
            <person name="Burckhardt D."/>
            <person name="Oertli M."/>
            <person name="Naumann U."/>
            <person name="Petersen F."/>
            <person name="Wong J."/>
        </authorList>
    </citation>
    <scope>NUCLEOTIDE SEQUENCE</scope>
    <source>
        <strain evidence="12">GSM-AAB239-AS_SAM_17_03QT</strain>
    </source>
</reference>
<evidence type="ECO:0000313" key="12">
    <source>
        <dbReference type="EMBL" id="KAJ6853904.1"/>
    </source>
</evidence>
<evidence type="ECO:0000256" key="10">
    <source>
        <dbReference type="SAM" id="Phobius"/>
    </source>
</evidence>
<keyword evidence="9" id="KW-0407">Ion channel</keyword>
<dbReference type="InterPro" id="IPR014710">
    <property type="entry name" value="RmlC-like_jellyroll"/>
</dbReference>
<dbReference type="GO" id="GO:0012505">
    <property type="term" value="C:endomembrane system"/>
    <property type="evidence" value="ECO:0007669"/>
    <property type="project" value="UniProtKB-SubCell"/>
</dbReference>
<keyword evidence="3" id="KW-0813">Transport</keyword>
<dbReference type="GO" id="GO:0005249">
    <property type="term" value="F:voltage-gated potassium channel activity"/>
    <property type="evidence" value="ECO:0007669"/>
    <property type="project" value="InterPro"/>
</dbReference>
<dbReference type="SMART" id="SM00100">
    <property type="entry name" value="cNMP"/>
    <property type="match status" value="1"/>
</dbReference>
<evidence type="ECO:0000256" key="2">
    <source>
        <dbReference type="ARBA" id="ARBA00010486"/>
    </source>
</evidence>
<protein>
    <submittedName>
        <fullName evidence="12">Cyclic nucleotide-gated ion channel 15</fullName>
    </submittedName>
</protein>
<dbReference type="GO" id="GO:0016020">
    <property type="term" value="C:membrane"/>
    <property type="evidence" value="ECO:0007669"/>
    <property type="project" value="InterPro"/>
</dbReference>
<dbReference type="FunFam" id="2.60.120.10:FF:000024">
    <property type="entry name" value="Cyclic nucleotide-gated ion channel 1"/>
    <property type="match status" value="1"/>
</dbReference>
<dbReference type="SUPFAM" id="SSF81324">
    <property type="entry name" value="Voltage-gated potassium channels"/>
    <property type="match status" value="1"/>
</dbReference>
<keyword evidence="8" id="KW-1071">Ligand-gated ion channel</keyword>
<dbReference type="PRINTS" id="PR01463">
    <property type="entry name" value="EAGCHANLFMLY"/>
</dbReference>
<keyword evidence="13" id="KW-1185">Reference proteome</keyword>
<feature type="transmembrane region" description="Helical" evidence="10">
    <location>
        <begin position="158"/>
        <end position="179"/>
    </location>
</feature>
<feature type="transmembrane region" description="Helical" evidence="10">
    <location>
        <begin position="354"/>
        <end position="374"/>
    </location>
</feature>
<evidence type="ECO:0000259" key="11">
    <source>
        <dbReference type="PROSITE" id="PS50042"/>
    </source>
</evidence>
<dbReference type="FunFam" id="1.10.287.630:FF:000003">
    <property type="entry name" value="Cyclic nucleotide-gated ion channel 1"/>
    <property type="match status" value="1"/>
</dbReference>
<dbReference type="InterPro" id="IPR000595">
    <property type="entry name" value="cNMP-bd_dom"/>
</dbReference>
<dbReference type="Gene3D" id="2.60.120.10">
    <property type="entry name" value="Jelly Rolls"/>
    <property type="match status" value="1"/>
</dbReference>
<comment type="subcellular location">
    <subcellularLocation>
        <location evidence="1">Endomembrane system</location>
        <topology evidence="1">Multi-pass membrane protein</topology>
    </subcellularLocation>
</comment>
<name>A0AAX6IM85_IRIPA</name>
<dbReference type="EMBL" id="JANAVB010000199">
    <property type="protein sequence ID" value="KAJ6853904.1"/>
    <property type="molecule type" value="Genomic_DNA"/>
</dbReference>
<dbReference type="PANTHER" id="PTHR45651">
    <property type="entry name" value="CYCLIC NUCLEOTIDE-GATED ION CHANNEL 15-RELATED-RELATED"/>
    <property type="match status" value="1"/>
</dbReference>
<dbReference type="CDD" id="cd00038">
    <property type="entry name" value="CAP_ED"/>
    <property type="match status" value="1"/>
</dbReference>
<keyword evidence="6" id="KW-0406">Ion transport</keyword>
<dbReference type="SUPFAM" id="SSF51206">
    <property type="entry name" value="cAMP-binding domain-like"/>
    <property type="match status" value="1"/>
</dbReference>
<gene>
    <name evidence="12" type="ORF">M6B38_101190</name>
</gene>
<feature type="transmembrane region" description="Helical" evidence="10">
    <location>
        <begin position="191"/>
        <end position="210"/>
    </location>
</feature>
<evidence type="ECO:0000313" key="13">
    <source>
        <dbReference type="Proteomes" id="UP001140949"/>
    </source>
</evidence>
<dbReference type="InterPro" id="IPR003938">
    <property type="entry name" value="K_chnl_volt-dep_EAG/ELK/ERG"/>
</dbReference>
<keyword evidence="5 10" id="KW-1133">Transmembrane helix</keyword>
<evidence type="ECO:0000256" key="1">
    <source>
        <dbReference type="ARBA" id="ARBA00004127"/>
    </source>
</evidence>
<dbReference type="InterPro" id="IPR005821">
    <property type="entry name" value="Ion_trans_dom"/>
</dbReference>
<dbReference type="Pfam" id="PF00520">
    <property type="entry name" value="Ion_trans"/>
    <property type="match status" value="1"/>
</dbReference>
<proteinExistence type="inferred from homology"/>
<dbReference type="Proteomes" id="UP001140949">
    <property type="component" value="Unassembled WGS sequence"/>
</dbReference>
<organism evidence="12 13">
    <name type="scientific">Iris pallida</name>
    <name type="common">Sweet iris</name>
    <dbReference type="NCBI Taxonomy" id="29817"/>
    <lineage>
        <taxon>Eukaryota</taxon>
        <taxon>Viridiplantae</taxon>
        <taxon>Streptophyta</taxon>
        <taxon>Embryophyta</taxon>
        <taxon>Tracheophyta</taxon>
        <taxon>Spermatophyta</taxon>
        <taxon>Magnoliopsida</taxon>
        <taxon>Liliopsida</taxon>
        <taxon>Asparagales</taxon>
        <taxon>Iridaceae</taxon>
        <taxon>Iridoideae</taxon>
        <taxon>Irideae</taxon>
        <taxon>Iris</taxon>
    </lineage>
</organism>
<feature type="transmembrane region" description="Helical" evidence="10">
    <location>
        <begin position="230"/>
        <end position="250"/>
    </location>
</feature>
<comment type="similarity">
    <text evidence="2">Belongs to the cyclic nucleotide-gated cation channel (TC 1.A.1.5) family.</text>
</comment>
<evidence type="ECO:0000256" key="5">
    <source>
        <dbReference type="ARBA" id="ARBA00022989"/>
    </source>
</evidence>